<name>A0A9I9E017_CUCME</name>
<dbReference type="EnsemblPlants" id="MELO3C025883.2.1">
    <property type="protein sequence ID" value="MELO3C025883.2.1"/>
    <property type="gene ID" value="MELO3C025883.2"/>
</dbReference>
<evidence type="ECO:0008006" key="3">
    <source>
        <dbReference type="Google" id="ProtNLM"/>
    </source>
</evidence>
<feature type="compositionally biased region" description="Basic and acidic residues" evidence="1">
    <location>
        <begin position="694"/>
        <end position="704"/>
    </location>
</feature>
<evidence type="ECO:0000256" key="1">
    <source>
        <dbReference type="SAM" id="MobiDB-lite"/>
    </source>
</evidence>
<sequence>MEHFEIERYSDDQQSLGTSGRVSLCHTNQNLKQHDKFKKERHSFTYGDVHDCPYKTSRNHQKDEISGKITKKDEIVRYMSNLPCYLERGEHLQEKVLSVGVLNWGRLEKWQYGHKQLSSRSSWNPTVRSNGSSSSSSDSLSPHFGKDHITPRPRLHRPSLYSHLLASPHSQFVKSCGESDEKGQDLKFVHSNTLKGQSKSIKSNQHSCKSDRQVKIKLRDRAGPETEILQECKTLPDVLNYEVASSQCGELTGADNFRAQKDSADEHDVLEKPEAIVLLPSSLVKMNDTQVPASQQSFMRRSTASFSPELNCKIPNSSKAPCEVNGNQFLLKHHCSTNASSNSRSVSRSARAGCSPCKSRISEAETSDVAPLSSVVKEASIGLDLGASTVSVDKARSPSPFSRLSISMGRRRKSSNSAANLCANVQGSAHKSVQSVSENAMSSACLSELKNDKPINTSRASSSPLRRLLDPLLKPKAAVYHHAVEPTEKDLHDVPDKIYNRQSNSSTLPSRKLKLDMSRCRKISVNDTALDKKQGSSVVHALLQVAFKNGLPLFTFAVDNVSDILAATVKLTSSRKGNVSHVYTFFIVQEVKRKTGSWINQGSKGKGRDYVSNVIAQMNVSDSEISRVAKPYGPSTREFVLFSVDLKQEDHQTSDFLPNEELAAIIVKIPPKIKQGTATDEAKINGYKNLNKGGSRECSPHSKVSEPVQHPAGSESFISTTVLLPSGIHSLPSKGGPSSLIERWTSGGSCDCGGWDLGCKLRVFANQNQIIEKSSSSQPVPITGQFKLFPQEGVTENHCVLSMAAFKDMVYSIEFDSSLPLLQAFSICLAMIDCKNSSELSESSILFEAKTTGESKLMHNDRLWTTNLAEREDPAEHISCPPLSPFGRARQSHFTLVDRDLSQIDPKPEGRFVSRMLCSIVVGLYIESKIPVEDILFVANIKILIRLVANSFNTSWFSHIFRKNKVVHAITTLTSSQIFSLFCKDVFSTCVLHLFHDEELRNTNEGGCMCHVASFRQLVVGNASKKVHHETEKERGKRVPQLCFCRKRRQKTWYIDGEKQMERLLLGLDRTESGLIL</sequence>
<dbReference type="InterPro" id="IPR021916">
    <property type="entry name" value="DUF3527"/>
</dbReference>
<accession>A0A9I9E017</accession>
<dbReference type="AlphaFoldDB" id="A0A9I9E017"/>
<protein>
    <recommendedName>
        <fullName evidence="3">DUF3527 domain protein</fullName>
    </recommendedName>
</protein>
<dbReference type="PANTHER" id="PTHR31390:SF4">
    <property type="entry name" value="DUF3527 DOMAIN-CONTAINING PROTEIN"/>
    <property type="match status" value="1"/>
</dbReference>
<reference evidence="2" key="1">
    <citation type="submission" date="2023-03" db="UniProtKB">
        <authorList>
            <consortium name="EnsemblPlants"/>
        </authorList>
    </citation>
    <scope>IDENTIFICATION</scope>
</reference>
<organism evidence="2">
    <name type="scientific">Cucumis melo</name>
    <name type="common">Muskmelon</name>
    <dbReference type="NCBI Taxonomy" id="3656"/>
    <lineage>
        <taxon>Eukaryota</taxon>
        <taxon>Viridiplantae</taxon>
        <taxon>Streptophyta</taxon>
        <taxon>Embryophyta</taxon>
        <taxon>Tracheophyta</taxon>
        <taxon>Spermatophyta</taxon>
        <taxon>Magnoliopsida</taxon>
        <taxon>eudicotyledons</taxon>
        <taxon>Gunneridae</taxon>
        <taxon>Pentapetalae</taxon>
        <taxon>rosids</taxon>
        <taxon>fabids</taxon>
        <taxon>Cucurbitales</taxon>
        <taxon>Cucurbitaceae</taxon>
        <taxon>Benincaseae</taxon>
        <taxon>Cucumis</taxon>
    </lineage>
</organism>
<proteinExistence type="predicted"/>
<dbReference type="PANTHER" id="PTHR31390">
    <property type="entry name" value="EXPRESSED PROTEIN"/>
    <property type="match status" value="1"/>
</dbReference>
<feature type="region of interest" description="Disordered" evidence="1">
    <location>
        <begin position="119"/>
        <end position="155"/>
    </location>
</feature>
<feature type="compositionally biased region" description="Polar residues" evidence="1">
    <location>
        <begin position="119"/>
        <end position="128"/>
    </location>
</feature>
<feature type="region of interest" description="Disordered" evidence="1">
    <location>
        <begin position="691"/>
        <end position="711"/>
    </location>
</feature>
<dbReference type="Gramene" id="MELO3C025883.2.1">
    <property type="protein sequence ID" value="MELO3C025883.2.1"/>
    <property type="gene ID" value="MELO3C025883.2"/>
</dbReference>
<feature type="compositionally biased region" description="Low complexity" evidence="1">
    <location>
        <begin position="129"/>
        <end position="141"/>
    </location>
</feature>
<dbReference type="Pfam" id="PF12043">
    <property type="entry name" value="DUF3527"/>
    <property type="match status" value="2"/>
</dbReference>
<evidence type="ECO:0000313" key="2">
    <source>
        <dbReference type="EnsemblPlants" id="MELO3C025883.2.1"/>
    </source>
</evidence>